<dbReference type="RefSeq" id="WP_110843163.1">
    <property type="nucleotide sequence ID" value="NZ_QJVJ01000015.1"/>
</dbReference>
<keyword evidence="2" id="KW-1185">Reference proteome</keyword>
<dbReference type="OrthoDB" id="8478178at2"/>
<dbReference type="EMBL" id="QJVJ01000015">
    <property type="protein sequence ID" value="PYI51009.1"/>
    <property type="molecule type" value="Genomic_DNA"/>
</dbReference>
<evidence type="ECO:0008006" key="3">
    <source>
        <dbReference type="Google" id="ProtNLM"/>
    </source>
</evidence>
<dbReference type="Proteomes" id="UP000247476">
    <property type="component" value="Unassembled WGS sequence"/>
</dbReference>
<proteinExistence type="predicted"/>
<gene>
    <name evidence="1" type="ORF">DLM86_26965</name>
</gene>
<name>A0A2V5JW80_9BACL</name>
<dbReference type="AlphaFoldDB" id="A0A2V5JW80"/>
<evidence type="ECO:0000313" key="2">
    <source>
        <dbReference type="Proteomes" id="UP000247476"/>
    </source>
</evidence>
<comment type="caution">
    <text evidence="1">The sequence shown here is derived from an EMBL/GenBank/DDBJ whole genome shotgun (WGS) entry which is preliminary data.</text>
</comment>
<sequence length="235" mass="27236">MFIAAAKLKRRFLAKGRFYKIALDGGIEVRCRSVLDIIRKDYAWEENDPDALVVMMNPGSSTTIGLAQEQEDGGTYGHSQVDLAENIKATPWYDAIPDRTQYQVMRMMSHYGWDYVRVLNLGDIRDVDSDEFIRMVRQYDNPHFSIFSPDRDEERRALLEGLTDKPIVAAWGVSPALEELAVQAMRCLPGVVHGLKGEMDYQYFHPLPRKWGEPRKWLERFLQEVRFEKTESRTS</sequence>
<evidence type="ECO:0000313" key="1">
    <source>
        <dbReference type="EMBL" id="PYI51009.1"/>
    </source>
</evidence>
<reference evidence="1 2" key="1">
    <citation type="submission" date="2018-05" db="EMBL/GenBank/DDBJ databases">
        <title>Paenibacillus flagellatus sp. nov., isolated from selenium mineral soil.</title>
        <authorList>
            <person name="Dai X."/>
        </authorList>
    </citation>
    <scope>NUCLEOTIDE SEQUENCE [LARGE SCALE GENOMIC DNA]</scope>
    <source>
        <strain evidence="1 2">DXL2</strain>
    </source>
</reference>
<protein>
    <recommendedName>
        <fullName evidence="3">DUF1643 domain-containing protein</fullName>
    </recommendedName>
</protein>
<accession>A0A2V5JW80</accession>
<organism evidence="1 2">
    <name type="scientific">Paenibacillus flagellatus</name>
    <dbReference type="NCBI Taxonomy" id="2211139"/>
    <lineage>
        <taxon>Bacteria</taxon>
        <taxon>Bacillati</taxon>
        <taxon>Bacillota</taxon>
        <taxon>Bacilli</taxon>
        <taxon>Bacillales</taxon>
        <taxon>Paenibacillaceae</taxon>
        <taxon>Paenibacillus</taxon>
    </lineage>
</organism>